<proteinExistence type="predicted"/>
<protein>
    <submittedName>
        <fullName evidence="2">VOC family protein</fullName>
    </submittedName>
</protein>
<feature type="domain" description="Glyoxalase/fosfomycin resistance/dioxygenase" evidence="1">
    <location>
        <begin position="14"/>
        <end position="120"/>
    </location>
</feature>
<dbReference type="OrthoDB" id="9795306at2"/>
<dbReference type="SUPFAM" id="SSF54593">
    <property type="entry name" value="Glyoxalase/Bleomycin resistance protein/Dihydroxybiphenyl dioxygenase"/>
    <property type="match status" value="1"/>
</dbReference>
<accession>A0A437JDK7</accession>
<dbReference type="Gene3D" id="3.30.720.120">
    <property type="match status" value="1"/>
</dbReference>
<dbReference type="RefSeq" id="WP_127689310.1">
    <property type="nucleotide sequence ID" value="NZ_RZUL01000001.1"/>
</dbReference>
<name>A0A437JDK7_9SPHN</name>
<organism evidence="2 3">
    <name type="scientific">Sphingobium algorifonticola</name>
    <dbReference type="NCBI Taxonomy" id="2008318"/>
    <lineage>
        <taxon>Bacteria</taxon>
        <taxon>Pseudomonadati</taxon>
        <taxon>Pseudomonadota</taxon>
        <taxon>Alphaproteobacteria</taxon>
        <taxon>Sphingomonadales</taxon>
        <taxon>Sphingomonadaceae</taxon>
        <taxon>Sphingobium</taxon>
    </lineage>
</organism>
<gene>
    <name evidence="2" type="ORF">ENE74_04000</name>
</gene>
<dbReference type="Proteomes" id="UP000282977">
    <property type="component" value="Unassembled WGS sequence"/>
</dbReference>
<evidence type="ECO:0000313" key="2">
    <source>
        <dbReference type="EMBL" id="RVT43770.1"/>
    </source>
</evidence>
<sequence length="130" mass="13543">MTTPPGFASVTPYMFVEGAGAFLAFLVDGLGGVETDRTIGPGNRIANAQVVIGNCTIMVSEASADWPAMPASYYLYVADADAAVARAIAAGGTLVMPVADMPYQDRQGGVCDAFGNVWWISQRLVEGGYA</sequence>
<dbReference type="Pfam" id="PF00903">
    <property type="entry name" value="Glyoxalase"/>
    <property type="match status" value="1"/>
</dbReference>
<comment type="caution">
    <text evidence="2">The sequence shown here is derived from an EMBL/GenBank/DDBJ whole genome shotgun (WGS) entry which is preliminary data.</text>
</comment>
<evidence type="ECO:0000259" key="1">
    <source>
        <dbReference type="Pfam" id="PF00903"/>
    </source>
</evidence>
<dbReference type="PANTHER" id="PTHR34109">
    <property type="entry name" value="BNAUNNG04460D PROTEIN-RELATED"/>
    <property type="match status" value="1"/>
</dbReference>
<dbReference type="AlphaFoldDB" id="A0A437JDK7"/>
<dbReference type="InterPro" id="IPR004360">
    <property type="entry name" value="Glyas_Fos-R_dOase_dom"/>
</dbReference>
<evidence type="ECO:0000313" key="3">
    <source>
        <dbReference type="Proteomes" id="UP000282977"/>
    </source>
</evidence>
<dbReference type="EMBL" id="RZUL01000001">
    <property type="protein sequence ID" value="RVT43770.1"/>
    <property type="molecule type" value="Genomic_DNA"/>
</dbReference>
<reference evidence="2 3" key="1">
    <citation type="submission" date="2019-01" db="EMBL/GenBank/DDBJ databases">
        <authorList>
            <person name="Chen W.-M."/>
        </authorList>
    </citation>
    <scope>NUCLEOTIDE SEQUENCE [LARGE SCALE GENOMIC DNA]</scope>
    <source>
        <strain evidence="2 3">TLA-22</strain>
    </source>
</reference>
<dbReference type="Gene3D" id="3.30.720.110">
    <property type="match status" value="1"/>
</dbReference>
<dbReference type="PANTHER" id="PTHR34109:SF1">
    <property type="entry name" value="VOC DOMAIN-CONTAINING PROTEIN"/>
    <property type="match status" value="1"/>
</dbReference>
<dbReference type="InterPro" id="IPR029068">
    <property type="entry name" value="Glyas_Bleomycin-R_OHBP_Dase"/>
</dbReference>
<keyword evidence="3" id="KW-1185">Reference proteome</keyword>